<feature type="domain" description="LIM zinc-binding" evidence="9">
    <location>
        <begin position="170"/>
        <end position="229"/>
    </location>
</feature>
<evidence type="ECO:0000256" key="4">
    <source>
        <dbReference type="ARBA" id="ARBA00022771"/>
    </source>
</evidence>
<evidence type="ECO:0000313" key="10">
    <source>
        <dbReference type="EMBL" id="ESO08804.1"/>
    </source>
</evidence>
<evidence type="ECO:0000259" key="9">
    <source>
        <dbReference type="PROSITE" id="PS50023"/>
    </source>
</evidence>
<dbReference type="InParanoid" id="T1FS49"/>
<dbReference type="HOGENOM" id="CLU_001357_2_0_1"/>
<keyword evidence="6 8" id="KW-0440">LIM domain</keyword>
<feature type="domain" description="LIM zinc-binding" evidence="9">
    <location>
        <begin position="230"/>
        <end position="290"/>
    </location>
</feature>
<keyword evidence="7" id="KW-0539">Nucleus</keyword>
<dbReference type="Gene3D" id="2.10.110.10">
    <property type="entry name" value="Cysteine Rich Protein"/>
    <property type="match status" value="5"/>
</dbReference>
<dbReference type="SMART" id="SM00132">
    <property type="entry name" value="LIM"/>
    <property type="match status" value="4"/>
</dbReference>
<gene>
    <name evidence="11" type="primary">20211646</name>
    <name evidence="10" type="ORF">HELRODRAFT_190613</name>
</gene>
<organism evidence="11 12">
    <name type="scientific">Helobdella robusta</name>
    <name type="common">Californian leech</name>
    <dbReference type="NCBI Taxonomy" id="6412"/>
    <lineage>
        <taxon>Eukaryota</taxon>
        <taxon>Metazoa</taxon>
        <taxon>Spiralia</taxon>
        <taxon>Lophotrochozoa</taxon>
        <taxon>Annelida</taxon>
        <taxon>Clitellata</taxon>
        <taxon>Hirudinea</taxon>
        <taxon>Rhynchobdellida</taxon>
        <taxon>Glossiphoniidae</taxon>
        <taxon>Helobdella</taxon>
    </lineage>
</organism>
<dbReference type="FunFam" id="2.10.110.10:FF:000013">
    <property type="entry name" value="Four and a half LIM domains 1"/>
    <property type="match status" value="1"/>
</dbReference>
<dbReference type="FunFam" id="2.10.110.10:FF:000072">
    <property type="entry name" value="Four and a half LIM domains protein 1"/>
    <property type="match status" value="2"/>
</dbReference>
<dbReference type="PANTHER" id="PTHR24205">
    <property type="entry name" value="FOUR AND A HALF LIM DOMAINS PROTEIN"/>
    <property type="match status" value="1"/>
</dbReference>
<evidence type="ECO:0000256" key="3">
    <source>
        <dbReference type="ARBA" id="ARBA00022737"/>
    </source>
</evidence>
<reference evidence="10 12" key="2">
    <citation type="journal article" date="2013" name="Nature">
        <title>Insights into bilaterian evolution from three spiralian genomes.</title>
        <authorList>
            <person name="Simakov O."/>
            <person name="Marletaz F."/>
            <person name="Cho S.J."/>
            <person name="Edsinger-Gonzales E."/>
            <person name="Havlak P."/>
            <person name="Hellsten U."/>
            <person name="Kuo D.H."/>
            <person name="Larsson T."/>
            <person name="Lv J."/>
            <person name="Arendt D."/>
            <person name="Savage R."/>
            <person name="Osoegawa K."/>
            <person name="de Jong P."/>
            <person name="Grimwood J."/>
            <person name="Chapman J.A."/>
            <person name="Shapiro H."/>
            <person name="Aerts A."/>
            <person name="Otillar R.P."/>
            <person name="Terry A.Y."/>
            <person name="Boore J.L."/>
            <person name="Grigoriev I.V."/>
            <person name="Lindberg D.R."/>
            <person name="Seaver E.C."/>
            <person name="Weisblat D.A."/>
            <person name="Putnam N.H."/>
            <person name="Rokhsar D.S."/>
        </authorList>
    </citation>
    <scope>NUCLEOTIDE SEQUENCE</scope>
</reference>
<protein>
    <recommendedName>
        <fullName evidence="9">LIM zinc-binding domain-containing protein</fullName>
    </recommendedName>
</protein>
<dbReference type="AlphaFoldDB" id="T1FS49"/>
<evidence type="ECO:0000256" key="7">
    <source>
        <dbReference type="ARBA" id="ARBA00023242"/>
    </source>
</evidence>
<dbReference type="Pfam" id="PF00412">
    <property type="entry name" value="LIM"/>
    <property type="match status" value="4"/>
</dbReference>
<evidence type="ECO:0000313" key="11">
    <source>
        <dbReference type="EnsemblMetazoa" id="HelroP190613"/>
    </source>
</evidence>
<dbReference type="Pfam" id="PF25076">
    <property type="entry name" value="LIM_FHL2-3_N"/>
    <property type="match status" value="1"/>
</dbReference>
<dbReference type="GO" id="GO:0003712">
    <property type="term" value="F:transcription coregulator activity"/>
    <property type="evidence" value="ECO:0000318"/>
    <property type="project" value="GO_Central"/>
</dbReference>
<dbReference type="InterPro" id="IPR056807">
    <property type="entry name" value="LIM_FHL1/2/3/5_N"/>
</dbReference>
<reference evidence="12" key="1">
    <citation type="submission" date="2012-12" db="EMBL/GenBank/DDBJ databases">
        <authorList>
            <person name="Hellsten U."/>
            <person name="Grimwood J."/>
            <person name="Chapman J.A."/>
            <person name="Shapiro H."/>
            <person name="Aerts A."/>
            <person name="Otillar R.P."/>
            <person name="Terry A.Y."/>
            <person name="Boore J.L."/>
            <person name="Simakov O."/>
            <person name="Marletaz F."/>
            <person name="Cho S.-J."/>
            <person name="Edsinger-Gonzales E."/>
            <person name="Havlak P."/>
            <person name="Kuo D.-H."/>
            <person name="Larsson T."/>
            <person name="Lv J."/>
            <person name="Arendt D."/>
            <person name="Savage R."/>
            <person name="Osoegawa K."/>
            <person name="de Jong P."/>
            <person name="Lindberg D.R."/>
            <person name="Seaver E.C."/>
            <person name="Weisblat D.A."/>
            <person name="Putnam N.H."/>
            <person name="Grigoriev I.V."/>
            <person name="Rokhsar D.S."/>
        </authorList>
    </citation>
    <scope>NUCLEOTIDE SEQUENCE</scope>
</reference>
<dbReference type="RefSeq" id="XP_009012826.1">
    <property type="nucleotide sequence ID" value="XM_009014578.1"/>
</dbReference>
<dbReference type="PROSITE" id="PS50023">
    <property type="entry name" value="LIM_DOMAIN_2"/>
    <property type="match status" value="3"/>
</dbReference>
<keyword evidence="5 8" id="KW-0862">Zinc</keyword>
<evidence type="ECO:0000313" key="12">
    <source>
        <dbReference type="Proteomes" id="UP000015101"/>
    </source>
</evidence>
<dbReference type="OMA" id="HCKQPIS"/>
<evidence type="ECO:0000256" key="1">
    <source>
        <dbReference type="ARBA" id="ARBA00004123"/>
    </source>
</evidence>
<proteinExistence type="predicted"/>
<dbReference type="PROSITE" id="PS00478">
    <property type="entry name" value="LIM_DOMAIN_1"/>
    <property type="match status" value="2"/>
</dbReference>
<evidence type="ECO:0000256" key="2">
    <source>
        <dbReference type="ARBA" id="ARBA00022723"/>
    </source>
</evidence>
<keyword evidence="12" id="KW-1185">Reference proteome</keyword>
<evidence type="ECO:0000256" key="8">
    <source>
        <dbReference type="PROSITE-ProRule" id="PRU00125"/>
    </source>
</evidence>
<feature type="domain" description="LIM zinc-binding" evidence="9">
    <location>
        <begin position="48"/>
        <end position="109"/>
    </location>
</feature>
<reference evidence="11" key="3">
    <citation type="submission" date="2015-06" db="UniProtKB">
        <authorList>
            <consortium name="EnsemblMetazoa"/>
        </authorList>
    </citation>
    <scope>IDENTIFICATION</scope>
</reference>
<dbReference type="GO" id="GO:0008270">
    <property type="term" value="F:zinc ion binding"/>
    <property type="evidence" value="ECO:0007669"/>
    <property type="project" value="UniProtKB-KW"/>
</dbReference>
<name>T1FS49_HELRO</name>
<dbReference type="GO" id="GO:0005634">
    <property type="term" value="C:nucleus"/>
    <property type="evidence" value="ECO:0000318"/>
    <property type="project" value="GO_Central"/>
</dbReference>
<dbReference type="FunCoup" id="T1FS49">
    <property type="interactions" value="4"/>
</dbReference>
<dbReference type="EnsemblMetazoa" id="HelroT190613">
    <property type="protein sequence ID" value="HelroP190613"/>
    <property type="gene ID" value="HelroG190613"/>
</dbReference>
<dbReference type="STRING" id="6412.T1FS49"/>
<dbReference type="GeneID" id="20211646"/>
<dbReference type="FunFam" id="2.10.110.10:FF:000250">
    <property type="entry name" value="Uncharacterized protein"/>
    <property type="match status" value="1"/>
</dbReference>
<dbReference type="EMBL" id="AMQM01003068">
    <property type="status" value="NOT_ANNOTATED_CDS"/>
    <property type="molecule type" value="Genomic_DNA"/>
</dbReference>
<dbReference type="GO" id="GO:0030018">
    <property type="term" value="C:Z disc"/>
    <property type="evidence" value="ECO:0000318"/>
    <property type="project" value="GO_Central"/>
</dbReference>
<dbReference type="PANTHER" id="PTHR24205:SF4">
    <property type="entry name" value="PROTEIN ESPINAS"/>
    <property type="match status" value="1"/>
</dbReference>
<accession>T1FS49</accession>
<comment type="subcellular location">
    <subcellularLocation>
        <location evidence="1">Nucleus</location>
    </subcellularLocation>
</comment>
<dbReference type="eggNOG" id="KOG1704">
    <property type="taxonomic scope" value="Eukaryota"/>
</dbReference>
<dbReference type="OrthoDB" id="274660at2759"/>
<dbReference type="SUPFAM" id="SSF57716">
    <property type="entry name" value="Glucocorticoid receptor-like (DNA-binding domain)"/>
    <property type="match status" value="4"/>
</dbReference>
<dbReference type="KEGG" id="hro:HELRODRAFT_190613"/>
<evidence type="ECO:0000256" key="6">
    <source>
        <dbReference type="ARBA" id="ARBA00023038"/>
    </source>
</evidence>
<keyword evidence="2 8" id="KW-0479">Metal-binding</keyword>
<keyword evidence="3" id="KW-0677">Repeat</keyword>
<sequence>MESMPNWNNHARPTLECSHCLESLNGRRYVKQNNKIYCLPCFETTFANRCQRCEKLIRADQKEVGFNDEYWHDECFMCHDCLANLTNNRFAYKNQELLCMDCYDKLPTSKCCICDKKFEDGQVTYEFDGKHRHEECFKCAQCDALIQTSLFVPHQNSQLCVRCYEDKYALKCKKCQKVINHGGIKVQDTPWHSTCFACKLCSISLLNVKFVTKDNELYCQNCYTEKFVKKCVRCGRPITGSDDKRYISFEDKSWHCKCFTCCNCDCNLIEKGFVVTAGQLLCPYCAKNTF</sequence>
<dbReference type="Proteomes" id="UP000015101">
    <property type="component" value="Unassembled WGS sequence"/>
</dbReference>
<dbReference type="CTD" id="20211646"/>
<dbReference type="EMBL" id="KB096023">
    <property type="protein sequence ID" value="ESO08804.1"/>
    <property type="molecule type" value="Genomic_DNA"/>
</dbReference>
<dbReference type="InterPro" id="IPR001781">
    <property type="entry name" value="Znf_LIM"/>
</dbReference>
<keyword evidence="4" id="KW-0863">Zinc-finger</keyword>
<evidence type="ECO:0000256" key="5">
    <source>
        <dbReference type="ARBA" id="ARBA00022833"/>
    </source>
</evidence>